<dbReference type="RefSeq" id="WP_245432046.1">
    <property type="nucleotide sequence ID" value="NZ_BAAAVY010000037.1"/>
</dbReference>
<evidence type="ECO:0000256" key="1">
    <source>
        <dbReference type="SAM" id="MobiDB-lite"/>
    </source>
</evidence>
<dbReference type="AlphaFoldDB" id="A0A380WPG1"/>
<keyword evidence="2" id="KW-1133">Transmembrane helix</keyword>
<proteinExistence type="predicted"/>
<feature type="transmembrane region" description="Helical" evidence="2">
    <location>
        <begin position="6"/>
        <end position="28"/>
    </location>
</feature>
<gene>
    <name evidence="3" type="ORF">NCTC10684_03943</name>
</gene>
<feature type="region of interest" description="Disordered" evidence="1">
    <location>
        <begin position="156"/>
        <end position="177"/>
    </location>
</feature>
<name>A0A380WPG1_AMIAI</name>
<accession>A0A380WPG1</accession>
<organism evidence="3 4">
    <name type="scientific">Aminobacter aminovorans</name>
    <name type="common">Chelatobacter heintzii</name>
    <dbReference type="NCBI Taxonomy" id="83263"/>
    <lineage>
        <taxon>Bacteria</taxon>
        <taxon>Pseudomonadati</taxon>
        <taxon>Pseudomonadota</taxon>
        <taxon>Alphaproteobacteria</taxon>
        <taxon>Hyphomicrobiales</taxon>
        <taxon>Phyllobacteriaceae</taxon>
        <taxon>Aminobacter</taxon>
    </lineage>
</organism>
<dbReference type="Proteomes" id="UP000254701">
    <property type="component" value="Unassembled WGS sequence"/>
</dbReference>
<keyword evidence="2" id="KW-0812">Transmembrane</keyword>
<evidence type="ECO:0000256" key="2">
    <source>
        <dbReference type="SAM" id="Phobius"/>
    </source>
</evidence>
<protein>
    <submittedName>
        <fullName evidence="3">Uncharacterized protein</fullName>
    </submittedName>
</protein>
<evidence type="ECO:0000313" key="3">
    <source>
        <dbReference type="EMBL" id="SUU90685.1"/>
    </source>
</evidence>
<reference evidence="3 4" key="1">
    <citation type="submission" date="2018-06" db="EMBL/GenBank/DDBJ databases">
        <authorList>
            <consortium name="Pathogen Informatics"/>
            <person name="Doyle S."/>
        </authorList>
    </citation>
    <scope>NUCLEOTIDE SEQUENCE [LARGE SCALE GENOMIC DNA]</scope>
    <source>
        <strain evidence="3 4">NCTC10684</strain>
    </source>
</reference>
<evidence type="ECO:0000313" key="4">
    <source>
        <dbReference type="Proteomes" id="UP000254701"/>
    </source>
</evidence>
<dbReference type="EMBL" id="UFSM01000001">
    <property type="protein sequence ID" value="SUU90685.1"/>
    <property type="molecule type" value="Genomic_DNA"/>
</dbReference>
<sequence>MGFLTPVLGAIGTIASIGGTIMSVAGAMQEGREQKARFQYEQKVAAQQADEATAASQRDAMARYREGRYLLSQQQAAIAGSGGTMTDPSVIDIMDDTSERVRLAAETDIYKGDQQARGYNDAAKVAGYNAESAMRAARIRAAGSLFSGMSSLFSRFGESNKKTQDRSSVSLPYNAPR</sequence>
<keyword evidence="2" id="KW-0472">Membrane</keyword>